<dbReference type="Proteomes" id="UP001151287">
    <property type="component" value="Unassembled WGS sequence"/>
</dbReference>
<keyword evidence="1" id="KW-0812">Transmembrane</keyword>
<dbReference type="InterPro" id="IPR051213">
    <property type="entry name" value="START_lipid_transfer"/>
</dbReference>
<keyword evidence="1" id="KW-0472">Membrane</keyword>
<dbReference type="GO" id="GO:0005737">
    <property type="term" value="C:cytoplasm"/>
    <property type="evidence" value="ECO:0007669"/>
    <property type="project" value="UniProtKB-ARBA"/>
</dbReference>
<evidence type="ECO:0000256" key="1">
    <source>
        <dbReference type="SAM" id="Phobius"/>
    </source>
</evidence>
<organism evidence="3 4">
    <name type="scientific">Rhynchospora breviuscula</name>
    <dbReference type="NCBI Taxonomy" id="2022672"/>
    <lineage>
        <taxon>Eukaryota</taxon>
        <taxon>Viridiplantae</taxon>
        <taxon>Streptophyta</taxon>
        <taxon>Embryophyta</taxon>
        <taxon>Tracheophyta</taxon>
        <taxon>Spermatophyta</taxon>
        <taxon>Magnoliopsida</taxon>
        <taxon>Liliopsida</taxon>
        <taxon>Poales</taxon>
        <taxon>Cyperaceae</taxon>
        <taxon>Cyperoideae</taxon>
        <taxon>Rhynchosporeae</taxon>
        <taxon>Rhynchospora</taxon>
    </lineage>
</organism>
<evidence type="ECO:0000313" key="3">
    <source>
        <dbReference type="EMBL" id="KAJ1690380.1"/>
    </source>
</evidence>
<dbReference type="SUPFAM" id="SSF55961">
    <property type="entry name" value="Bet v1-like"/>
    <property type="match status" value="1"/>
</dbReference>
<comment type="caution">
    <text evidence="3">The sequence shown here is derived from an EMBL/GenBank/DDBJ whole genome shotgun (WGS) entry which is preliminary data.</text>
</comment>
<name>A0A9Q0CAY5_9POAL</name>
<dbReference type="Gene3D" id="3.30.530.20">
    <property type="match status" value="1"/>
</dbReference>
<dbReference type="AlphaFoldDB" id="A0A9Q0CAY5"/>
<protein>
    <recommendedName>
        <fullName evidence="2">START domain-containing protein</fullName>
    </recommendedName>
</protein>
<dbReference type="CDD" id="cd08870">
    <property type="entry name" value="START_STARD2_7-like"/>
    <property type="match status" value="1"/>
</dbReference>
<keyword evidence="1" id="KW-1133">Transmembrane helix</keyword>
<feature type="domain" description="START" evidence="2">
    <location>
        <begin position="124"/>
        <end position="319"/>
    </location>
</feature>
<gene>
    <name evidence="3" type="ORF">LUZ63_014535</name>
</gene>
<dbReference type="PANTHER" id="PTHR19308:SF11">
    <property type="entry name" value="POLYKETIDE CYCLASE_DEHYDRASE AND LIPID TRANSPORT SUPERFAMILY PROTEIN"/>
    <property type="match status" value="1"/>
</dbReference>
<dbReference type="PROSITE" id="PS50848">
    <property type="entry name" value="START"/>
    <property type="match status" value="1"/>
</dbReference>
<dbReference type="EMBL" id="JAMQYH010000004">
    <property type="protein sequence ID" value="KAJ1690380.1"/>
    <property type="molecule type" value="Genomic_DNA"/>
</dbReference>
<evidence type="ECO:0000259" key="2">
    <source>
        <dbReference type="PROSITE" id="PS50848"/>
    </source>
</evidence>
<dbReference type="OrthoDB" id="1295045at2759"/>
<feature type="transmembrane region" description="Helical" evidence="1">
    <location>
        <begin position="24"/>
        <end position="45"/>
    </location>
</feature>
<dbReference type="InterPro" id="IPR002913">
    <property type="entry name" value="START_lipid-bd_dom"/>
</dbReference>
<evidence type="ECO:0000313" key="4">
    <source>
        <dbReference type="Proteomes" id="UP001151287"/>
    </source>
</evidence>
<dbReference type="InterPro" id="IPR023393">
    <property type="entry name" value="START-like_dom_sf"/>
</dbReference>
<dbReference type="FunFam" id="3.30.530.20:FF:000006">
    <property type="entry name" value="StAR-related lipid transfer protein 7, mitochondrial"/>
    <property type="match status" value="1"/>
</dbReference>
<sequence length="416" mass="48611">MAWVLNSIMEILNRPNTWRIVSDLLLFVSPIWLAVFIGLLVGWTWKPDWAVEFLNRNGGGSEKKVLGLGPKPLPSWRFLPKCDFWKQREEKTESRSEEDKNDRKLAVTGADFLHLYRLVEETDEGPTWQHMMDRSLPNMSYQAWRREPENSPTQYRSRTIFENATPEQVRDFFWDDEFRISNKWDDMLIHYQILEECRTTGTMIVHWVRKFPFFCSDREYIIGRRIWNLEGTYYCLTKAVPCSAIQRRNKPRRVDVYFSSWCIRAVESRRSGGQKTACEVMLFHYEDMGIPKEIAKLGIRQGMWGCVKRIEPGLRAYQLGCLPSRPNPLSQINTKIKQDYITSFENARYLEEDVMTEGSESEDGKRKGKAGPVQKLPKILLIGGAMVLACSLDQGFLTKAVIFGVARRFVWPRKRV</sequence>
<dbReference type="GO" id="GO:0008289">
    <property type="term" value="F:lipid binding"/>
    <property type="evidence" value="ECO:0007669"/>
    <property type="project" value="InterPro"/>
</dbReference>
<dbReference type="PANTHER" id="PTHR19308">
    <property type="entry name" value="PHOSPHATIDYLCHOLINE TRANSFER PROTEIN"/>
    <property type="match status" value="1"/>
</dbReference>
<keyword evidence="4" id="KW-1185">Reference proteome</keyword>
<accession>A0A9Q0CAY5</accession>
<reference evidence="3" key="1">
    <citation type="journal article" date="2022" name="Cell">
        <title>Repeat-based holocentromeres influence genome architecture and karyotype evolution.</title>
        <authorList>
            <person name="Hofstatter P.G."/>
            <person name="Thangavel G."/>
            <person name="Lux T."/>
            <person name="Neumann P."/>
            <person name="Vondrak T."/>
            <person name="Novak P."/>
            <person name="Zhang M."/>
            <person name="Costa L."/>
            <person name="Castellani M."/>
            <person name="Scott A."/>
            <person name="Toegelov H."/>
            <person name="Fuchs J."/>
            <person name="Mata-Sucre Y."/>
            <person name="Dias Y."/>
            <person name="Vanzela A.L.L."/>
            <person name="Huettel B."/>
            <person name="Almeida C.C.S."/>
            <person name="Simkova H."/>
            <person name="Souza G."/>
            <person name="Pedrosa-Harand A."/>
            <person name="Macas J."/>
            <person name="Mayer K.F.X."/>
            <person name="Houben A."/>
            <person name="Marques A."/>
        </authorList>
    </citation>
    <scope>NUCLEOTIDE SEQUENCE</scope>
    <source>
        <strain evidence="3">RhyBre1mFocal</strain>
    </source>
</reference>
<proteinExistence type="predicted"/>